<evidence type="ECO:0000313" key="2">
    <source>
        <dbReference type="EMBL" id="OIQ73208.1"/>
    </source>
</evidence>
<comment type="caution">
    <text evidence="2">The sequence shown here is derived from an EMBL/GenBank/DDBJ whole genome shotgun (WGS) entry which is preliminary data.</text>
</comment>
<accession>A0A1J5PQY5</accession>
<dbReference type="SUPFAM" id="SSF53300">
    <property type="entry name" value="vWA-like"/>
    <property type="match status" value="1"/>
</dbReference>
<dbReference type="EMBL" id="MLJW01002958">
    <property type="protein sequence ID" value="OIQ73208.1"/>
    <property type="molecule type" value="Genomic_DNA"/>
</dbReference>
<sequence>MHLVFKSHEISWRRCRPQIAALLKPDLYREGIDGEAVDWACERMQGCGGGRRLLLVISDGCPRDAATQIANDPSYLEHHLRDVVLRRERRGGVEIYGIGVGLDLGAYYSRSVAFDLTTLHGNGALREILGMIARRGRR</sequence>
<dbReference type="InterPro" id="IPR025861">
    <property type="entry name" value="CobT_VWA_dom"/>
</dbReference>
<organism evidence="2">
    <name type="scientific">mine drainage metagenome</name>
    <dbReference type="NCBI Taxonomy" id="410659"/>
    <lineage>
        <taxon>unclassified sequences</taxon>
        <taxon>metagenomes</taxon>
        <taxon>ecological metagenomes</taxon>
    </lineage>
</organism>
<evidence type="ECO:0000259" key="1">
    <source>
        <dbReference type="Pfam" id="PF11775"/>
    </source>
</evidence>
<name>A0A1J5PQY5_9ZZZZ</name>
<gene>
    <name evidence="2" type="primary">cobT_14</name>
    <name evidence="2" type="ORF">GALL_451550</name>
</gene>
<dbReference type="AlphaFoldDB" id="A0A1J5PQY5"/>
<proteinExistence type="predicted"/>
<keyword evidence="2" id="KW-0436">Ligase</keyword>
<dbReference type="InterPro" id="IPR036465">
    <property type="entry name" value="vWFA_dom_sf"/>
</dbReference>
<protein>
    <submittedName>
        <fullName evidence="2">Aerobic cobaltochelatase subunit CobT</fullName>
        <ecNumber evidence="2">6.6.1.2</ecNumber>
    </submittedName>
</protein>
<dbReference type="Pfam" id="PF11775">
    <property type="entry name" value="CobT_C"/>
    <property type="match status" value="1"/>
</dbReference>
<feature type="domain" description="Cobalamin biosynthesis protein CobT VWA" evidence="1">
    <location>
        <begin position="2"/>
        <end position="113"/>
    </location>
</feature>
<dbReference type="EC" id="6.6.1.2" evidence="2"/>
<reference evidence="2" key="1">
    <citation type="submission" date="2016-10" db="EMBL/GenBank/DDBJ databases">
        <title>Sequence of Gallionella enrichment culture.</title>
        <authorList>
            <person name="Poehlein A."/>
            <person name="Muehling M."/>
            <person name="Daniel R."/>
        </authorList>
    </citation>
    <scope>NUCLEOTIDE SEQUENCE</scope>
</reference>
<dbReference type="GO" id="GO:0051116">
    <property type="term" value="F:cobaltochelatase activity"/>
    <property type="evidence" value="ECO:0007669"/>
    <property type="project" value="UniProtKB-EC"/>
</dbReference>